<feature type="binding site" evidence="1">
    <location>
        <position position="223"/>
    </location>
    <ligand>
        <name>ATP</name>
        <dbReference type="ChEBI" id="CHEBI:30616"/>
    </ligand>
</feature>
<dbReference type="AlphaFoldDB" id="A0A5C3KPH8"/>
<reference evidence="3 4" key="1">
    <citation type="journal article" date="2019" name="Nat. Ecol. Evol.">
        <title>Megaphylogeny resolves global patterns of mushroom evolution.</title>
        <authorList>
            <person name="Varga T."/>
            <person name="Krizsan K."/>
            <person name="Foldi C."/>
            <person name="Dima B."/>
            <person name="Sanchez-Garcia M."/>
            <person name="Sanchez-Ramirez S."/>
            <person name="Szollosi G.J."/>
            <person name="Szarkandi J.G."/>
            <person name="Papp V."/>
            <person name="Albert L."/>
            <person name="Andreopoulos W."/>
            <person name="Angelini C."/>
            <person name="Antonin V."/>
            <person name="Barry K.W."/>
            <person name="Bougher N.L."/>
            <person name="Buchanan P."/>
            <person name="Buyck B."/>
            <person name="Bense V."/>
            <person name="Catcheside P."/>
            <person name="Chovatia M."/>
            <person name="Cooper J."/>
            <person name="Damon W."/>
            <person name="Desjardin D."/>
            <person name="Finy P."/>
            <person name="Geml J."/>
            <person name="Haridas S."/>
            <person name="Hughes K."/>
            <person name="Justo A."/>
            <person name="Karasinski D."/>
            <person name="Kautmanova I."/>
            <person name="Kiss B."/>
            <person name="Kocsube S."/>
            <person name="Kotiranta H."/>
            <person name="LaButti K.M."/>
            <person name="Lechner B.E."/>
            <person name="Liimatainen K."/>
            <person name="Lipzen A."/>
            <person name="Lukacs Z."/>
            <person name="Mihaltcheva S."/>
            <person name="Morgado L.N."/>
            <person name="Niskanen T."/>
            <person name="Noordeloos M.E."/>
            <person name="Ohm R.A."/>
            <person name="Ortiz-Santana B."/>
            <person name="Ovrebo C."/>
            <person name="Racz N."/>
            <person name="Riley R."/>
            <person name="Savchenko A."/>
            <person name="Shiryaev A."/>
            <person name="Soop K."/>
            <person name="Spirin V."/>
            <person name="Szebenyi C."/>
            <person name="Tomsovsky M."/>
            <person name="Tulloss R.E."/>
            <person name="Uehling J."/>
            <person name="Grigoriev I.V."/>
            <person name="Vagvolgyi C."/>
            <person name="Papp T."/>
            <person name="Martin F.M."/>
            <person name="Miettinen O."/>
            <person name="Hibbett D.S."/>
            <person name="Nagy L.G."/>
        </authorList>
    </citation>
    <scope>NUCLEOTIDE SEQUENCE [LARGE SCALE GENOMIC DNA]</scope>
    <source>
        <strain evidence="3 4">CBS 121175</strain>
    </source>
</reference>
<dbReference type="PROSITE" id="PS00107">
    <property type="entry name" value="PROTEIN_KINASE_ATP"/>
    <property type="match status" value="1"/>
</dbReference>
<feature type="domain" description="Protein kinase" evidence="2">
    <location>
        <begin position="197"/>
        <end position="440"/>
    </location>
</feature>
<dbReference type="InterPro" id="IPR011009">
    <property type="entry name" value="Kinase-like_dom_sf"/>
</dbReference>
<dbReference type="PANTHER" id="PTHR17901:SF14">
    <property type="entry name" value="MAGNESIUM-DEPENDENT PHOSPHATASE 1"/>
    <property type="match status" value="1"/>
</dbReference>
<dbReference type="InterPro" id="IPR000719">
    <property type="entry name" value="Prot_kinase_dom"/>
</dbReference>
<dbReference type="InterPro" id="IPR023214">
    <property type="entry name" value="HAD_sf"/>
</dbReference>
<dbReference type="Proteomes" id="UP000307440">
    <property type="component" value="Unassembled WGS sequence"/>
</dbReference>
<dbReference type="SUPFAM" id="SSF56784">
    <property type="entry name" value="HAD-like"/>
    <property type="match status" value="1"/>
</dbReference>
<accession>A0A5C3KPH8</accession>
<dbReference type="PANTHER" id="PTHR17901">
    <property type="entry name" value="MAGNESIUM-DEPENDENT PHOSPHATASE 1 MDP1"/>
    <property type="match status" value="1"/>
</dbReference>
<sequence>MPVRVIAFEVDDTLWRGQLDENKFGKGRDALPKLEDNLEKIDDYEIRDRSNHKNSITLFRDVPKIIHDIRKRGIKLAIVSSNSSKALCNRALYHYKAYDTDNELKPIISMVVYNELGKDQRAKVESFKQIQEWSQASHKDIVYFDSNPDSKEVQDKLGVKFEQVSRSRGITWDDYRKSVEDHSGGGDPYDTPFYNQPEVGKALGSGKFGTVYESPDDPQSVIKVLKFWTKESRRRFLEIYSIIKKGKPFDPGNNNDDQYILMVAFEIRNLEAVGQLLAPKPEQFTGWLRMTKIAGTRIWKTPLYKKHPFSVSFQEFIKTAFHLAVDEIEDAVKKYGLEHRDAHLANVYFTMDGDQPVKGHLLDWGIAVKMKWDGKYYIRGDDKILWQDSEAGAKYTKEEFRRYWITWMVKTEYEANMKRNAITESDGYNFLKDLDWWFKR</sequence>
<evidence type="ECO:0000313" key="3">
    <source>
        <dbReference type="EMBL" id="TFK22410.1"/>
    </source>
</evidence>
<dbReference type="GO" id="GO:0004672">
    <property type="term" value="F:protein kinase activity"/>
    <property type="evidence" value="ECO:0007669"/>
    <property type="project" value="InterPro"/>
</dbReference>
<dbReference type="InterPro" id="IPR017441">
    <property type="entry name" value="Protein_kinase_ATP_BS"/>
</dbReference>
<evidence type="ECO:0000259" key="2">
    <source>
        <dbReference type="PROSITE" id="PS50011"/>
    </source>
</evidence>
<evidence type="ECO:0000313" key="4">
    <source>
        <dbReference type="Proteomes" id="UP000307440"/>
    </source>
</evidence>
<dbReference type="OrthoDB" id="2865258at2759"/>
<gene>
    <name evidence="3" type="ORF">FA15DRAFT_748759</name>
</gene>
<dbReference type="GO" id="GO:0003993">
    <property type="term" value="F:acid phosphatase activity"/>
    <property type="evidence" value="ECO:0007669"/>
    <property type="project" value="TreeGrafter"/>
</dbReference>
<proteinExistence type="predicted"/>
<protein>
    <recommendedName>
        <fullName evidence="2">Protein kinase domain-containing protein</fullName>
    </recommendedName>
</protein>
<keyword evidence="1" id="KW-0547">Nucleotide-binding</keyword>
<dbReference type="Gene3D" id="3.40.50.1000">
    <property type="entry name" value="HAD superfamily/HAD-like"/>
    <property type="match status" value="1"/>
</dbReference>
<organism evidence="3 4">
    <name type="scientific">Coprinopsis marcescibilis</name>
    <name type="common">Agaric fungus</name>
    <name type="synonym">Psathyrella marcescibilis</name>
    <dbReference type="NCBI Taxonomy" id="230819"/>
    <lineage>
        <taxon>Eukaryota</taxon>
        <taxon>Fungi</taxon>
        <taxon>Dikarya</taxon>
        <taxon>Basidiomycota</taxon>
        <taxon>Agaricomycotina</taxon>
        <taxon>Agaricomycetes</taxon>
        <taxon>Agaricomycetidae</taxon>
        <taxon>Agaricales</taxon>
        <taxon>Agaricineae</taxon>
        <taxon>Psathyrellaceae</taxon>
        <taxon>Coprinopsis</taxon>
    </lineage>
</organism>
<keyword evidence="4" id="KW-1185">Reference proteome</keyword>
<keyword evidence="1" id="KW-0067">ATP-binding</keyword>
<dbReference type="Gene3D" id="3.30.200.20">
    <property type="entry name" value="Phosphorylase Kinase, domain 1"/>
    <property type="match status" value="1"/>
</dbReference>
<dbReference type="SUPFAM" id="SSF56112">
    <property type="entry name" value="Protein kinase-like (PK-like)"/>
    <property type="match status" value="1"/>
</dbReference>
<name>A0A5C3KPH8_COPMA</name>
<dbReference type="GO" id="GO:0005524">
    <property type="term" value="F:ATP binding"/>
    <property type="evidence" value="ECO:0007669"/>
    <property type="project" value="UniProtKB-UniRule"/>
</dbReference>
<dbReference type="InterPro" id="IPR036412">
    <property type="entry name" value="HAD-like_sf"/>
</dbReference>
<evidence type="ECO:0000256" key="1">
    <source>
        <dbReference type="PROSITE-ProRule" id="PRU10141"/>
    </source>
</evidence>
<dbReference type="InterPro" id="IPR010036">
    <property type="entry name" value="MDP_1_eu_arc"/>
</dbReference>
<dbReference type="PROSITE" id="PS50011">
    <property type="entry name" value="PROTEIN_KINASE_DOM"/>
    <property type="match status" value="1"/>
</dbReference>
<dbReference type="Pfam" id="PF12689">
    <property type="entry name" value="Acid_PPase"/>
    <property type="match status" value="1"/>
</dbReference>
<dbReference type="EMBL" id="ML210241">
    <property type="protein sequence ID" value="TFK22410.1"/>
    <property type="molecule type" value="Genomic_DNA"/>
</dbReference>